<accession>A0A1F7SNW7</accession>
<dbReference type="STRING" id="1817883.A3G31_02075"/>
<reference evidence="1 2" key="1">
    <citation type="journal article" date="2016" name="Nat. Commun.">
        <title>Thousands of microbial genomes shed light on interconnected biogeochemical processes in an aquifer system.</title>
        <authorList>
            <person name="Anantharaman K."/>
            <person name="Brown C.T."/>
            <person name="Hug L.A."/>
            <person name="Sharon I."/>
            <person name="Castelle C.J."/>
            <person name="Probst A.J."/>
            <person name="Thomas B.C."/>
            <person name="Singh A."/>
            <person name="Wilkins M.J."/>
            <person name="Karaoz U."/>
            <person name="Brodie E.L."/>
            <person name="Williams K.H."/>
            <person name="Hubbard S.S."/>
            <person name="Banfield J.F."/>
        </authorList>
    </citation>
    <scope>NUCLEOTIDE SEQUENCE [LARGE SCALE GENOMIC DNA]</scope>
</reference>
<proteinExistence type="predicted"/>
<dbReference type="Proteomes" id="UP000178082">
    <property type="component" value="Unassembled WGS sequence"/>
</dbReference>
<evidence type="ECO:0000313" key="1">
    <source>
        <dbReference type="EMBL" id="OGL54887.1"/>
    </source>
</evidence>
<dbReference type="AlphaFoldDB" id="A0A1F7SNW7"/>
<organism evidence="1 2">
    <name type="scientific">Candidatus Schekmanbacteria bacterium RIFCSPLOWO2_12_FULL_38_15</name>
    <dbReference type="NCBI Taxonomy" id="1817883"/>
    <lineage>
        <taxon>Bacteria</taxon>
        <taxon>Candidatus Schekmaniibacteriota</taxon>
    </lineage>
</organism>
<dbReference type="EMBL" id="MGDI01000005">
    <property type="protein sequence ID" value="OGL54887.1"/>
    <property type="molecule type" value="Genomic_DNA"/>
</dbReference>
<comment type="caution">
    <text evidence="1">The sequence shown here is derived from an EMBL/GenBank/DDBJ whole genome shotgun (WGS) entry which is preliminary data.</text>
</comment>
<sequence>MISLGEVSYQITGKPVKCLIAGSLFKEFLIKERERFGGDSDIQSVWIVSPIEVRNQSRLVRREEEWRERPFCNIHLDRLKKDR</sequence>
<name>A0A1F7SNW7_9BACT</name>
<protein>
    <submittedName>
        <fullName evidence="1">Uncharacterized protein</fullName>
    </submittedName>
</protein>
<gene>
    <name evidence="1" type="ORF">A3G31_02075</name>
</gene>
<evidence type="ECO:0000313" key="2">
    <source>
        <dbReference type="Proteomes" id="UP000178082"/>
    </source>
</evidence>